<evidence type="ECO:0008006" key="3">
    <source>
        <dbReference type="Google" id="ProtNLM"/>
    </source>
</evidence>
<proteinExistence type="predicted"/>
<protein>
    <recommendedName>
        <fullName evidence="3">Alpha-galactosidase</fullName>
    </recommendedName>
</protein>
<dbReference type="SUPFAM" id="SSF51445">
    <property type="entry name" value="(Trans)glycosidases"/>
    <property type="match status" value="1"/>
</dbReference>
<keyword evidence="2" id="KW-1185">Reference proteome</keyword>
<comment type="caution">
    <text evidence="1">The sequence shown here is derived from an EMBL/GenBank/DDBJ whole genome shotgun (WGS) entry which is preliminary data.</text>
</comment>
<evidence type="ECO:0000313" key="2">
    <source>
        <dbReference type="Proteomes" id="UP001596989"/>
    </source>
</evidence>
<gene>
    <name evidence="1" type="ORF">ACFQ2I_02505</name>
</gene>
<dbReference type="RefSeq" id="WP_377561914.1">
    <property type="nucleotide sequence ID" value="NZ_JBHTJZ010000004.1"/>
</dbReference>
<dbReference type="InterPro" id="IPR013785">
    <property type="entry name" value="Aldolase_TIM"/>
</dbReference>
<accession>A0ABW3HL63</accession>
<dbReference type="InterPro" id="IPR017853">
    <property type="entry name" value="GH"/>
</dbReference>
<dbReference type="EMBL" id="JBHTJZ010000004">
    <property type="protein sequence ID" value="MFD0958256.1"/>
    <property type="molecule type" value="Genomic_DNA"/>
</dbReference>
<dbReference type="Gene3D" id="3.20.20.70">
    <property type="entry name" value="Aldolase class I"/>
    <property type="match status" value="1"/>
</dbReference>
<evidence type="ECO:0000313" key="1">
    <source>
        <dbReference type="EMBL" id="MFD0958256.1"/>
    </source>
</evidence>
<dbReference type="Proteomes" id="UP001596989">
    <property type="component" value="Unassembled WGS sequence"/>
</dbReference>
<sequence length="531" mass="60409">MFINSMPNRVQIQSNGAWLELSGSEQGQVWETGNTKVSLQQSDQLLLLLHSPSEAVERVKFRWQIAVSDKLRIVNDHWERGYGDLEWRGLIAERVLPWYFLAYDGKTSYGCGVQTGANAFCFWQVDSNGITLWIDVRSGGRGVQLGTRTLQMATVVTQEAVTEESQLFLFARAFCQRLCPSPKRPSFPVYGGNNWYYAYGESSHSEILKDAELMAELAKNESNRPFMIIDDGWQLCHDEPAYNGGPWSVSNSKFPNMEKLASEMKQAGTRPGIWFRPLLTIEKTPENWILRRGASGEKILDPSVPEVLEKIRSDIKRLTAWGYQLLKHDFSTYDLLGRYGWAMGWEITSSDWEFHDTSRTTAEIILDMYRAIAQAAGDATVLGCNTIGHLSAGIFELQRTGEDTSGKYWERTRLMGVNTLAFTMPKHGTFFDIDADCVGLTDQVLWHYNKQWLDLLSRSGTPLLVSVDHKAAGAEQREALQQAFHHAASKQPVGEPLDWLHTTVPNKWKLMGETVQYDWYRNDGVMYYKKK</sequence>
<organism evidence="1 2">
    <name type="scientific">Paenibacillus chungangensis</name>
    <dbReference type="NCBI Taxonomy" id="696535"/>
    <lineage>
        <taxon>Bacteria</taxon>
        <taxon>Bacillati</taxon>
        <taxon>Bacillota</taxon>
        <taxon>Bacilli</taxon>
        <taxon>Bacillales</taxon>
        <taxon>Paenibacillaceae</taxon>
        <taxon>Paenibacillus</taxon>
    </lineage>
</organism>
<reference evidence="2" key="1">
    <citation type="journal article" date="2019" name="Int. J. Syst. Evol. Microbiol.">
        <title>The Global Catalogue of Microorganisms (GCM) 10K type strain sequencing project: providing services to taxonomists for standard genome sequencing and annotation.</title>
        <authorList>
            <consortium name="The Broad Institute Genomics Platform"/>
            <consortium name="The Broad Institute Genome Sequencing Center for Infectious Disease"/>
            <person name="Wu L."/>
            <person name="Ma J."/>
        </authorList>
    </citation>
    <scope>NUCLEOTIDE SEQUENCE [LARGE SCALE GENOMIC DNA]</scope>
    <source>
        <strain evidence="2">CCUG 59129</strain>
    </source>
</reference>
<name>A0ABW3HL63_9BACL</name>